<organism evidence="1 2">
    <name type="scientific">Tenacibaculum mesophilum</name>
    <dbReference type="NCBI Taxonomy" id="104268"/>
    <lineage>
        <taxon>Bacteria</taxon>
        <taxon>Pseudomonadati</taxon>
        <taxon>Bacteroidota</taxon>
        <taxon>Flavobacteriia</taxon>
        <taxon>Flavobacteriales</taxon>
        <taxon>Flavobacteriaceae</taxon>
        <taxon>Tenacibaculum</taxon>
    </lineage>
</organism>
<evidence type="ECO:0008006" key="3">
    <source>
        <dbReference type="Google" id="ProtNLM"/>
    </source>
</evidence>
<dbReference type="EMBL" id="CP032544">
    <property type="protein sequence ID" value="AZJ33496.1"/>
    <property type="molecule type" value="Genomic_DNA"/>
</dbReference>
<accession>A0ABM7CIB0</accession>
<reference evidence="1 2" key="1">
    <citation type="submission" date="2018-09" db="EMBL/GenBank/DDBJ databases">
        <title>Insights into the microbiota of Asian seabass (Lates calcarifer) with tenacibaculosis symptoms and description of sp. nov. Tenacibaculum singaporense.</title>
        <authorList>
            <person name="Miyake S."/>
            <person name="Soh M."/>
            <person name="Azman M.N."/>
            <person name="Ngoh S.Y."/>
            <person name="Orban L."/>
            <person name="Seedorf H."/>
        </authorList>
    </citation>
    <scope>NUCLEOTIDE SEQUENCE [LARGE SCALE GENOMIC DNA]</scope>
    <source>
        <strain evidence="1 2">DSM 13764</strain>
    </source>
</reference>
<sequence>MLIIGLTSCKNTSKKSTETEINTIINTAEDNKDTINLLSKTEENKIPDHFTSRLRPNEQLKWGRIYTDTVVFVDFNNMDYDDVLFRVKNNDKTVVLISDDKWEGTFSNEQKIMINWRIDSIRPAGDPEYLEFREFLVSATNVNNPTNENHSFVISCGSGCAITYTQNKIVSNNNTHEVTFKVKMYVNELLSEEYYESYFFTCTPSNGDAGIKLKEDNEVNSDNVNPEVLKQLKLYIPKLCKN</sequence>
<dbReference type="Proteomes" id="UP000269693">
    <property type="component" value="Chromosome"/>
</dbReference>
<evidence type="ECO:0000313" key="1">
    <source>
        <dbReference type="EMBL" id="AZJ33496.1"/>
    </source>
</evidence>
<protein>
    <recommendedName>
        <fullName evidence="3">Lipoprotein</fullName>
    </recommendedName>
</protein>
<gene>
    <name evidence="1" type="ORF">D6200_13345</name>
</gene>
<name>A0ABM7CIB0_9FLAO</name>
<keyword evidence="2" id="KW-1185">Reference proteome</keyword>
<proteinExistence type="predicted"/>
<evidence type="ECO:0000313" key="2">
    <source>
        <dbReference type="Proteomes" id="UP000269693"/>
    </source>
</evidence>